<dbReference type="AlphaFoldDB" id="A0A139QQD3"/>
<accession>A0A139QQD3</accession>
<gene>
    <name evidence="1" type="ORF">SGADD03_01799</name>
</gene>
<comment type="caution">
    <text evidence="1">The sequence shown here is derived from an EMBL/GenBank/DDBJ whole genome shotgun (WGS) entry which is preliminary data.</text>
</comment>
<proteinExistence type="predicted"/>
<name>A0A139QQD3_9STRE</name>
<dbReference type="PATRIC" id="fig|315405.12.peg.2145"/>
<organism evidence="1 2">
    <name type="scientific">Streptococcus gallolyticus</name>
    <dbReference type="NCBI Taxonomy" id="315405"/>
    <lineage>
        <taxon>Bacteria</taxon>
        <taxon>Bacillati</taxon>
        <taxon>Bacillota</taxon>
        <taxon>Bacilli</taxon>
        <taxon>Lactobacillales</taxon>
        <taxon>Streptococcaceae</taxon>
        <taxon>Streptococcus</taxon>
    </lineage>
</organism>
<dbReference type="RefSeq" id="WP_013643049.1">
    <property type="nucleotide sequence ID" value="NZ_CP191581.1"/>
</dbReference>
<evidence type="ECO:0000313" key="2">
    <source>
        <dbReference type="Proteomes" id="UP000071927"/>
    </source>
</evidence>
<protein>
    <submittedName>
        <fullName evidence="1">Uncharacterized protein</fullName>
    </submittedName>
</protein>
<dbReference type="EMBL" id="LQXV01000360">
    <property type="protein sequence ID" value="KXU04729.1"/>
    <property type="molecule type" value="Genomic_DNA"/>
</dbReference>
<reference evidence="1 2" key="1">
    <citation type="submission" date="2016-01" db="EMBL/GenBank/DDBJ databases">
        <title>Highly variable Streptococcus oralis are common among viridans streptococci isolated from primates.</title>
        <authorList>
            <person name="Denapaite D."/>
            <person name="Rieger M."/>
            <person name="Koendgen S."/>
            <person name="Brueckner R."/>
            <person name="Ochigava I."/>
            <person name="Kappeler P."/>
            <person name="Maetz-Rensing K."/>
            <person name="Leendertz F."/>
            <person name="Hakenbeck R."/>
        </authorList>
    </citation>
    <scope>NUCLEOTIDE SEQUENCE [LARGE SCALE GENOMIC DNA]</scope>
    <source>
        <strain evidence="1 2">DD03</strain>
    </source>
</reference>
<dbReference type="Proteomes" id="UP000071927">
    <property type="component" value="Unassembled WGS sequence"/>
</dbReference>
<sequence length="346" mass="40342">MCLKQNFLTDSISPILSHVFNNRFDNAKKIVISSNDILNINNKNGMKESVVVEPKLYSNFVFNNLTIENKRQAQQAITEIELYDIEKQDYAISDVQYDGGFFEEKQKIVLLAYNNGNTKDFIDVCSLNYYTYESGAYRKHFVKKQEINYEEIEPGNVKSLIIESLESFYDFFEDNREYSDLKIVVQNREGEEIEFLSVLVRYDREQQRFVNHPRGFAGPSVEEVPLFNLTTDVKKQSVKCSQMVSYGATNIGFTILVDRTCRLKYKIKIKSGKKEIKDKNSYTLLIRVPAYTQEHGGFFGDFYNFLLAYNQELKSFDYTKDLIYALKSELVFDKYKAAREFGKITI</sequence>
<evidence type="ECO:0000313" key="1">
    <source>
        <dbReference type="EMBL" id="KXU04729.1"/>
    </source>
</evidence>